<sequence length="338" mass="39134">MYGRYFVPLSEDLKKAKNELSDLKSNLMHFLKEKGFTIRDLGAINRLFTYSYGEFEFVLGLPYETEYTIRERLISLYNKDKAEFSKYERVLLRTRDANPWRVLILWNIYPKSKRHGIELEIFSFPALYFKHSQLGIKLRIPTSVYDEILLENELFIKRIARALHMIEIVPPMPKSKVADRLPTAEILRRWGYGDVGDLLESANNKIENGRIDDGLVDLRNAIERLFSQIANNYKINLSTQQGRGSLKAFINLLKQSGYLTSSMYNTLDKILRSGIYDSALSVSVHGRHKFNLDLLDGRYAFTIVCESFEYILEKLRTYGFDKLSRASGEYDLDKGGGS</sequence>
<dbReference type="KEGG" id="gah:GAH_01368"/>
<accession>A0A0F7DBM1</accession>
<dbReference type="InParanoid" id="A0A0F7DBM1"/>
<dbReference type="STRING" id="113653.GAH_01368"/>
<evidence type="ECO:0000313" key="1">
    <source>
        <dbReference type="EMBL" id="AKG91331.1"/>
    </source>
</evidence>
<dbReference type="HOGENOM" id="CLU_817854_0_0_2"/>
<protein>
    <submittedName>
        <fullName evidence="1">Uncharacterized protein</fullName>
    </submittedName>
</protein>
<dbReference type="AlphaFoldDB" id="A0A0F7DBM1"/>
<dbReference type="PATRIC" id="fig|113653.22.peg.1353"/>
<evidence type="ECO:0000313" key="2">
    <source>
        <dbReference type="Proteomes" id="UP000034723"/>
    </source>
</evidence>
<keyword evidence="2" id="KW-1185">Reference proteome</keyword>
<name>A0A0F7DBM1_9EURY</name>
<gene>
    <name evidence="1" type="ORF">GAH_01368</name>
</gene>
<reference evidence="1 2" key="1">
    <citation type="submission" date="2015-04" db="EMBL/GenBank/DDBJ databases">
        <title>The complete genome sequence of the hyperthermophilic, obligate iron-reducing archaeon Geoglobus ahangari strain 234T.</title>
        <authorList>
            <person name="Manzella M.P."/>
            <person name="Holmes D.E."/>
            <person name="Rocheleau J.M."/>
            <person name="Chung A."/>
            <person name="Reguera G."/>
            <person name="Kashefi K."/>
        </authorList>
    </citation>
    <scope>NUCLEOTIDE SEQUENCE [LARGE SCALE GENOMIC DNA]</scope>
    <source>
        <strain evidence="1 2">234</strain>
    </source>
</reference>
<dbReference type="Proteomes" id="UP000034723">
    <property type="component" value="Chromosome"/>
</dbReference>
<organism evidence="1 2">
    <name type="scientific">Geoglobus ahangari</name>
    <dbReference type="NCBI Taxonomy" id="113653"/>
    <lineage>
        <taxon>Archaea</taxon>
        <taxon>Methanobacteriati</taxon>
        <taxon>Methanobacteriota</taxon>
        <taxon>Archaeoglobi</taxon>
        <taxon>Archaeoglobales</taxon>
        <taxon>Archaeoglobaceae</taxon>
        <taxon>Geoglobus</taxon>
    </lineage>
</organism>
<dbReference type="EMBL" id="CP011267">
    <property type="protein sequence ID" value="AKG91331.1"/>
    <property type="molecule type" value="Genomic_DNA"/>
</dbReference>
<proteinExistence type="predicted"/>